<evidence type="ECO:0008006" key="2">
    <source>
        <dbReference type="Google" id="ProtNLM"/>
    </source>
</evidence>
<name>A0A1J5Q7Q8_9ZZZZ</name>
<comment type="caution">
    <text evidence="1">The sequence shown here is derived from an EMBL/GenBank/DDBJ whole genome shotgun (WGS) entry which is preliminary data.</text>
</comment>
<dbReference type="EMBL" id="MLJW01001215">
    <property type="protein sequence ID" value="OIQ79432.1"/>
    <property type="molecule type" value="Genomic_DNA"/>
</dbReference>
<gene>
    <name evidence="1" type="ORF">GALL_388310</name>
</gene>
<proteinExistence type="predicted"/>
<reference evidence="1" key="1">
    <citation type="submission" date="2016-10" db="EMBL/GenBank/DDBJ databases">
        <title>Sequence of Gallionella enrichment culture.</title>
        <authorList>
            <person name="Poehlein A."/>
            <person name="Muehling M."/>
            <person name="Daniel R."/>
        </authorList>
    </citation>
    <scope>NUCLEOTIDE SEQUENCE</scope>
</reference>
<protein>
    <recommendedName>
        <fullName evidence="2">DUF4136 domain-containing protein</fullName>
    </recommendedName>
</protein>
<organism evidence="1">
    <name type="scientific">mine drainage metagenome</name>
    <dbReference type="NCBI Taxonomy" id="410659"/>
    <lineage>
        <taxon>unclassified sequences</taxon>
        <taxon>metagenomes</taxon>
        <taxon>ecological metagenomes</taxon>
    </lineage>
</organism>
<evidence type="ECO:0000313" key="1">
    <source>
        <dbReference type="EMBL" id="OIQ79432.1"/>
    </source>
</evidence>
<sequence length="215" mass="22725">MDAVDAADPIASRVRCGVVRALRVALVAAALGALGACASFNTVRVHVATPQPAPTALAGARVQLQADPADAASPDAAALQRAVVDAMTRAGLHPVLGETAPYSARYSYGVYLDFEASFPSAWPPPGPPVVLPDGRVIYRGWPIWGPRWVWPPPWYERALRVEIRRLDTGAVVWSSGAVLGSFDERLAPVAAILADAAFSGFPQASGKRVLRVQLP</sequence>
<accession>A0A1J5Q7Q8</accession>
<dbReference type="AlphaFoldDB" id="A0A1J5Q7Q8"/>